<evidence type="ECO:0000256" key="2">
    <source>
        <dbReference type="SAM" id="SignalP"/>
    </source>
</evidence>
<name>A0ABR8D580_9NOST</name>
<feature type="region of interest" description="Disordered" evidence="1">
    <location>
        <begin position="23"/>
        <end position="82"/>
    </location>
</feature>
<accession>A0ABR8D580</accession>
<keyword evidence="4" id="KW-1185">Reference proteome</keyword>
<comment type="caution">
    <text evidence="3">The sequence shown here is derived from an EMBL/GenBank/DDBJ whole genome shotgun (WGS) entry which is preliminary data.</text>
</comment>
<dbReference type="RefSeq" id="WP_190474417.1">
    <property type="nucleotide sequence ID" value="NZ_JACJSG010000022.1"/>
</dbReference>
<sequence>MTVKIVFSFIAATLVCSGSMTVEARQPKRANAPAKTVISRKKPTVAQKTESPRKPTVIKKTESPKKPTVAKKTESPKKPTIAEPVQPQWKLFTAPDGRFSVLMPGIPKKESQTQKTHMGEINLEVFSAQPPKQEVAYLVVYNEFPYSYGKITDPQEILNNVRDMALKTTKSNLLNQRNIRSSNGHPGKEITYINAGGKITKSRIYVADGRLYQVMAITTKKQQNTLAKTITGYLNSFQLVLKR</sequence>
<proteinExistence type="predicted"/>
<evidence type="ECO:0000313" key="3">
    <source>
        <dbReference type="EMBL" id="MBD2502290.1"/>
    </source>
</evidence>
<gene>
    <name evidence="3" type="ORF">H6G83_17015</name>
</gene>
<keyword evidence="2" id="KW-0732">Signal</keyword>
<reference evidence="3 4" key="1">
    <citation type="journal article" date="2020" name="ISME J.">
        <title>Comparative genomics reveals insights into cyanobacterial evolution and habitat adaptation.</title>
        <authorList>
            <person name="Chen M.Y."/>
            <person name="Teng W.K."/>
            <person name="Zhao L."/>
            <person name="Hu C.X."/>
            <person name="Zhou Y.K."/>
            <person name="Han B.P."/>
            <person name="Song L.R."/>
            <person name="Shu W.S."/>
        </authorList>
    </citation>
    <scope>NUCLEOTIDE SEQUENCE [LARGE SCALE GENOMIC DNA]</scope>
    <source>
        <strain evidence="3 4">FACHB-119</strain>
    </source>
</reference>
<evidence type="ECO:0000313" key="4">
    <source>
        <dbReference type="Proteomes" id="UP000661112"/>
    </source>
</evidence>
<organism evidence="3 4">
    <name type="scientific">Anabaena azotica FACHB-119</name>
    <dbReference type="NCBI Taxonomy" id="947527"/>
    <lineage>
        <taxon>Bacteria</taxon>
        <taxon>Bacillati</taxon>
        <taxon>Cyanobacteriota</taxon>
        <taxon>Cyanophyceae</taxon>
        <taxon>Nostocales</taxon>
        <taxon>Nostocaceae</taxon>
        <taxon>Anabaena</taxon>
        <taxon>Anabaena azotica</taxon>
    </lineage>
</organism>
<feature type="chain" id="PRO_5047288220" evidence="2">
    <location>
        <begin position="25"/>
        <end position="243"/>
    </location>
</feature>
<dbReference type="EMBL" id="JACJSG010000022">
    <property type="protein sequence ID" value="MBD2502290.1"/>
    <property type="molecule type" value="Genomic_DNA"/>
</dbReference>
<evidence type="ECO:0000256" key="1">
    <source>
        <dbReference type="SAM" id="MobiDB-lite"/>
    </source>
</evidence>
<feature type="compositionally biased region" description="Basic and acidic residues" evidence="1">
    <location>
        <begin position="59"/>
        <end position="77"/>
    </location>
</feature>
<protein>
    <submittedName>
        <fullName evidence="3">Uncharacterized protein</fullName>
    </submittedName>
</protein>
<feature type="signal peptide" evidence="2">
    <location>
        <begin position="1"/>
        <end position="24"/>
    </location>
</feature>
<dbReference type="Proteomes" id="UP000661112">
    <property type="component" value="Unassembled WGS sequence"/>
</dbReference>